<dbReference type="EMBL" id="DTDH01000180">
    <property type="protein sequence ID" value="HGT99104.1"/>
    <property type="molecule type" value="Genomic_DNA"/>
</dbReference>
<keyword evidence="1" id="KW-1133">Transmembrane helix</keyword>
<evidence type="ECO:0000313" key="2">
    <source>
        <dbReference type="EMBL" id="HFQ79505.1"/>
    </source>
</evidence>
<proteinExistence type="predicted"/>
<evidence type="ECO:0008006" key="4">
    <source>
        <dbReference type="Google" id="ProtNLM"/>
    </source>
</evidence>
<feature type="transmembrane region" description="Helical" evidence="1">
    <location>
        <begin position="206"/>
        <end position="226"/>
    </location>
</feature>
<accession>A0A7J3N010</accession>
<feature type="transmembrane region" description="Helical" evidence="1">
    <location>
        <begin position="105"/>
        <end position="126"/>
    </location>
</feature>
<organism evidence="3">
    <name type="scientific">Ignisphaera aggregans</name>
    <dbReference type="NCBI Taxonomy" id="334771"/>
    <lineage>
        <taxon>Archaea</taxon>
        <taxon>Thermoproteota</taxon>
        <taxon>Thermoprotei</taxon>
        <taxon>Desulfurococcales</taxon>
        <taxon>Desulfurococcaceae</taxon>
        <taxon>Ignisphaera</taxon>
    </lineage>
</organism>
<name>A0A7J3N010_9CREN</name>
<gene>
    <name evidence="2" type="ORF">ENT99_07420</name>
    <name evidence="3" type="ORF">ENU64_06725</name>
</gene>
<feature type="transmembrane region" description="Helical" evidence="1">
    <location>
        <begin position="47"/>
        <end position="63"/>
    </location>
</feature>
<evidence type="ECO:0000256" key="1">
    <source>
        <dbReference type="SAM" id="Phobius"/>
    </source>
</evidence>
<feature type="transmembrane region" description="Helical" evidence="1">
    <location>
        <begin position="70"/>
        <end position="93"/>
    </location>
</feature>
<evidence type="ECO:0000313" key="3">
    <source>
        <dbReference type="EMBL" id="HGT99104.1"/>
    </source>
</evidence>
<keyword evidence="1" id="KW-0812">Transmembrane</keyword>
<protein>
    <recommendedName>
        <fullName evidence="4">Energy-coupling factor transporter transmembrane protein EcfT</fullName>
    </recommendedName>
</protein>
<keyword evidence="1" id="KW-0472">Membrane</keyword>
<comment type="caution">
    <text evidence="3">The sequence shown here is derived from an EMBL/GenBank/DDBJ whole genome shotgun (WGS) entry which is preliminary data.</text>
</comment>
<dbReference type="EMBL" id="DTAU01000141">
    <property type="protein sequence ID" value="HFQ79505.1"/>
    <property type="molecule type" value="Genomic_DNA"/>
</dbReference>
<feature type="transmembrane region" description="Helical" evidence="1">
    <location>
        <begin position="21"/>
        <end position="41"/>
    </location>
</feature>
<sequence length="227" mass="26109">MSIIARFIKFLSNALFLYGFSEARLGSTALLTAIVLATAIAVSSKPFQSLVITVLIFLYYLFFSMQKLFIYSALLTSIPSLWMAISNTLVLYLMGKTNIESFLEVFIRAEVFSLSMFYLFHCINIAETSYLVHKISRTASPVIPLLWRSISQILKEAQEIIYVHRLKNEKPWKTLSILFVRGDEMVEMFSEGIYLKRYSFCPRPIYSTKALLFQLLILLTSISLIYL</sequence>
<dbReference type="AlphaFoldDB" id="A0A7J3N010"/>
<reference evidence="3" key="1">
    <citation type="journal article" date="2020" name="mSystems">
        <title>Genome- and Community-Level Interaction Insights into Carbon Utilization and Element Cycling Functions of Hydrothermarchaeota in Hydrothermal Sediment.</title>
        <authorList>
            <person name="Zhou Z."/>
            <person name="Liu Y."/>
            <person name="Xu W."/>
            <person name="Pan J."/>
            <person name="Luo Z.H."/>
            <person name="Li M."/>
        </authorList>
    </citation>
    <scope>NUCLEOTIDE SEQUENCE [LARGE SCALE GENOMIC DNA]</scope>
    <source>
        <strain evidence="2">SpSt-629</strain>
        <strain evidence="3">SpSt-688</strain>
    </source>
</reference>